<dbReference type="AlphaFoldDB" id="A0A290S010"/>
<dbReference type="GO" id="GO:0004497">
    <property type="term" value="F:monooxygenase activity"/>
    <property type="evidence" value="ECO:0007669"/>
    <property type="project" value="InterPro"/>
</dbReference>
<dbReference type="InterPro" id="IPR006905">
    <property type="entry name" value="Flavin_halogenase"/>
</dbReference>
<dbReference type="InterPro" id="IPR036188">
    <property type="entry name" value="FAD/NAD-bd_sf"/>
</dbReference>
<proteinExistence type="predicted"/>
<dbReference type="KEGG" id="part:PARC_a0212"/>
<reference evidence="3 4" key="1">
    <citation type="journal article" date="2012" name="J. Bacteriol.">
        <title>Genome sequences of type strains of seven species of the marine bacterium Pseudoalteromonas.</title>
        <authorList>
            <person name="Xie B.B."/>
            <person name="Shu Y.L."/>
            <person name="Qin Q.L."/>
            <person name="Rong J.C."/>
            <person name="Zhang X.Y."/>
            <person name="Chen X.L."/>
            <person name="Shi M."/>
            <person name="He H.L."/>
            <person name="Zhou B.C."/>
            <person name="Zhang Y.Z."/>
        </authorList>
    </citation>
    <scope>NUCLEOTIDE SEQUENCE [LARGE SCALE GENOMIC DNA]</scope>
    <source>
        <strain evidence="3 4">A 37-1-2</strain>
    </source>
</reference>
<dbReference type="Proteomes" id="UP000016505">
    <property type="component" value="Chromosome I"/>
</dbReference>
<dbReference type="PANTHER" id="PTHR43747:SF4">
    <property type="entry name" value="FLAVIN-DEPENDENT TRYPTOPHAN HALOGENASE"/>
    <property type="match status" value="1"/>
</dbReference>
<evidence type="ECO:0000313" key="3">
    <source>
        <dbReference type="EMBL" id="ATC84977.1"/>
    </source>
</evidence>
<dbReference type="PANTHER" id="PTHR43747">
    <property type="entry name" value="FAD-BINDING PROTEIN"/>
    <property type="match status" value="1"/>
</dbReference>
<dbReference type="InterPro" id="IPR050816">
    <property type="entry name" value="Flavin-dep_Halogenase_NPB"/>
</dbReference>
<sequence>MNKAIKTVAVVGGGTAGWLSAAIIASYHQGQNGDGLKVMLVESSDIPTIGVGEGTWPTMKNTLQQIGLREVDVFKACNATFKQGGKFVNWTHGNNDFYYHPFTVPLGYGRIDLAPYLDNVEDFAQRTNFQHDICEASLAPRGIAQGEYQGNCNYAYHLDAGAFAEMLKQHCKSKLGVEHIIGTVDQVKLDDDGAINELTLKDQTRTINADLFIDCTGFSSLLLGQALNVPFKKMDHVLFNDSALAMQVPYDENDNSLASHTIATAQNAGWIWDIGLTHRRGVGHVYSSKFLSDDEAEQNLRDYLGDAANGLTARKISFESGYREKFWHKNCVAIGMSAGFVEPLEATAIMLVEISARFVAEHMPADTQVMPIVAKRFNEQMDYRWQRIIDFLKLHYMLTKRPEPYWQAHVQPNTIPQTLQEDLLLWGSRGPLIQDFHGALELFPAASYQYVLYGMGFKPDFTKQAYLYSQHVQAKQIIERNSQLTQQMLQTLPPHRAFIEQWLAANPV</sequence>
<keyword evidence="2" id="KW-0547">Nucleotide-binding</keyword>
<keyword evidence="2" id="KW-0285">Flavoprotein</keyword>
<keyword evidence="2" id="KW-0274">FAD</keyword>
<evidence type="ECO:0008006" key="5">
    <source>
        <dbReference type="Google" id="ProtNLM"/>
    </source>
</evidence>
<dbReference type="Gene3D" id="3.50.50.60">
    <property type="entry name" value="FAD/NAD(P)-binding domain"/>
    <property type="match status" value="1"/>
</dbReference>
<feature type="binding site" evidence="2">
    <location>
        <begin position="13"/>
        <end position="16"/>
    </location>
    <ligand>
        <name>FAD</name>
        <dbReference type="ChEBI" id="CHEBI:57692"/>
    </ligand>
</feature>
<name>A0A290S010_9GAMM</name>
<dbReference type="SUPFAM" id="SSF51905">
    <property type="entry name" value="FAD/NAD(P)-binding domain"/>
    <property type="match status" value="1"/>
</dbReference>
<feature type="active site" evidence="1">
    <location>
        <position position="82"/>
    </location>
</feature>
<dbReference type="GO" id="GO:0000166">
    <property type="term" value="F:nucleotide binding"/>
    <property type="evidence" value="ECO:0007669"/>
    <property type="project" value="UniProtKB-KW"/>
</dbReference>
<protein>
    <recommendedName>
        <fullName evidence="5">Tryptophan halogenase</fullName>
    </recommendedName>
</protein>
<gene>
    <name evidence="3" type="ORF">PARC_a0212</name>
</gene>
<evidence type="ECO:0000313" key="4">
    <source>
        <dbReference type="Proteomes" id="UP000016505"/>
    </source>
</evidence>
<dbReference type="RefSeq" id="WP_010554816.1">
    <property type="nucleotide sequence ID" value="NZ_CP011025.1"/>
</dbReference>
<dbReference type="InterPro" id="IPR033856">
    <property type="entry name" value="Trp_halogen"/>
</dbReference>
<feature type="binding site" evidence="2">
    <location>
        <position position="345"/>
    </location>
    <ligand>
        <name>L-tryptophan</name>
        <dbReference type="ChEBI" id="CHEBI:57912"/>
    </ligand>
</feature>
<feature type="binding site" evidence="2">
    <location>
        <position position="349"/>
    </location>
    <ligand>
        <name>FAD</name>
        <dbReference type="ChEBI" id="CHEBI:57692"/>
    </ligand>
</feature>
<dbReference type="EMBL" id="CP011025">
    <property type="protein sequence ID" value="ATC84977.1"/>
    <property type="molecule type" value="Genomic_DNA"/>
</dbReference>
<feature type="binding site" evidence="2">
    <location>
        <position position="82"/>
    </location>
    <ligand>
        <name>7-chloro-L-tryptophan</name>
        <dbReference type="ChEBI" id="CHEBI:58713"/>
    </ligand>
</feature>
<feature type="binding site" evidence="2">
    <location>
        <position position="184"/>
    </location>
    <ligand>
        <name>FAD</name>
        <dbReference type="ChEBI" id="CHEBI:57692"/>
    </ligand>
</feature>
<organism evidence="3 4">
    <name type="scientific">Pseudoalteromonas arctica A 37-1-2</name>
    <dbReference type="NCBI Taxonomy" id="1117313"/>
    <lineage>
        <taxon>Bacteria</taxon>
        <taxon>Pseudomonadati</taxon>
        <taxon>Pseudomonadota</taxon>
        <taxon>Gammaproteobacteria</taxon>
        <taxon>Alteromonadales</taxon>
        <taxon>Pseudoalteromonadaceae</taxon>
        <taxon>Pseudoalteromonas</taxon>
    </lineage>
</organism>
<dbReference type="PIRSF" id="PIRSF011396">
    <property type="entry name" value="Trp_halogenase"/>
    <property type="match status" value="1"/>
</dbReference>
<accession>A0A290S010</accession>
<dbReference type="Pfam" id="PF04820">
    <property type="entry name" value="Trp_halogenase"/>
    <property type="match status" value="1"/>
</dbReference>
<evidence type="ECO:0000256" key="2">
    <source>
        <dbReference type="PIRSR" id="PIRSR011396-2"/>
    </source>
</evidence>
<dbReference type="OrthoDB" id="7178350at2"/>
<evidence type="ECO:0000256" key="1">
    <source>
        <dbReference type="PIRSR" id="PIRSR011396-1"/>
    </source>
</evidence>